<evidence type="ECO:0000313" key="2">
    <source>
        <dbReference type="EMBL" id="SIO51901.1"/>
    </source>
</evidence>
<dbReference type="CDD" id="cd07247">
    <property type="entry name" value="SgaA_N_like"/>
    <property type="match status" value="1"/>
</dbReference>
<dbReference type="Pfam" id="PF00903">
    <property type="entry name" value="Glyoxalase"/>
    <property type="match status" value="1"/>
</dbReference>
<dbReference type="OrthoDB" id="9804235at2"/>
<keyword evidence="3" id="KW-1185">Reference proteome</keyword>
<dbReference type="PROSITE" id="PS51819">
    <property type="entry name" value="VOC"/>
    <property type="match status" value="1"/>
</dbReference>
<dbReference type="PANTHER" id="PTHR33993">
    <property type="entry name" value="GLYOXALASE-RELATED"/>
    <property type="match status" value="1"/>
</dbReference>
<reference evidence="2 3" key="1">
    <citation type="submission" date="2016-11" db="EMBL/GenBank/DDBJ databases">
        <authorList>
            <person name="Jaros S."/>
            <person name="Januszkiewicz K."/>
            <person name="Wedrychowicz H."/>
        </authorList>
    </citation>
    <scope>NUCLEOTIDE SEQUENCE [LARGE SCALE GENOMIC DNA]</scope>
    <source>
        <strain evidence="2 3">DSM 24787</strain>
    </source>
</reference>
<dbReference type="STRING" id="536979.SAMN04488055_5132"/>
<evidence type="ECO:0000259" key="1">
    <source>
        <dbReference type="PROSITE" id="PS51819"/>
    </source>
</evidence>
<dbReference type="InterPro" id="IPR004360">
    <property type="entry name" value="Glyas_Fos-R_dOase_dom"/>
</dbReference>
<evidence type="ECO:0000313" key="3">
    <source>
        <dbReference type="Proteomes" id="UP000185003"/>
    </source>
</evidence>
<name>A0A1N6K5S7_9BACT</name>
<dbReference type="PANTHER" id="PTHR33993:SF2">
    <property type="entry name" value="VOC DOMAIN-CONTAINING PROTEIN"/>
    <property type="match status" value="1"/>
</dbReference>
<proteinExistence type="predicted"/>
<gene>
    <name evidence="2" type="ORF">SAMN04488055_5132</name>
</gene>
<organism evidence="2 3">
    <name type="scientific">Chitinophaga niabensis</name>
    <dbReference type="NCBI Taxonomy" id="536979"/>
    <lineage>
        <taxon>Bacteria</taxon>
        <taxon>Pseudomonadati</taxon>
        <taxon>Bacteroidota</taxon>
        <taxon>Chitinophagia</taxon>
        <taxon>Chitinophagales</taxon>
        <taxon>Chitinophagaceae</taxon>
        <taxon>Chitinophaga</taxon>
    </lineage>
</organism>
<dbReference type="InterPro" id="IPR052164">
    <property type="entry name" value="Anthracycline_SecMetBiosynth"/>
</dbReference>
<dbReference type="InterPro" id="IPR029068">
    <property type="entry name" value="Glyas_Bleomycin-R_OHBP_Dase"/>
</dbReference>
<dbReference type="Proteomes" id="UP000185003">
    <property type="component" value="Unassembled WGS sequence"/>
</dbReference>
<dbReference type="Gene3D" id="3.10.180.10">
    <property type="entry name" value="2,3-Dihydroxybiphenyl 1,2-Dioxygenase, domain 1"/>
    <property type="match status" value="1"/>
</dbReference>
<dbReference type="InterPro" id="IPR037523">
    <property type="entry name" value="VOC_core"/>
</dbReference>
<feature type="domain" description="VOC" evidence="1">
    <location>
        <begin position="7"/>
        <end position="128"/>
    </location>
</feature>
<accession>A0A1N6K5S7</accession>
<dbReference type="SUPFAM" id="SSF54593">
    <property type="entry name" value="Glyoxalase/Bleomycin resistance protein/Dihydroxybiphenyl dioxygenase"/>
    <property type="match status" value="1"/>
</dbReference>
<protein>
    <recommendedName>
        <fullName evidence="1">VOC domain-containing protein</fullName>
    </recommendedName>
</protein>
<dbReference type="EMBL" id="FSRA01000002">
    <property type="protein sequence ID" value="SIO51901.1"/>
    <property type="molecule type" value="Genomic_DNA"/>
</dbReference>
<dbReference type="AlphaFoldDB" id="A0A1N6K5S7"/>
<sequence length="129" mass="14119">MQFSKNAINWFEIPVSNFDRARNFYSHILHAEITEMNFGSDRLGLLPYDAETGGVGGAIVQGPDHIPSQRGCLVYLYCGNDLAEVLARVPAAGGCIEKEKHPVSEELNLGFIAIFKDSEGNRIGLHSPS</sequence>
<dbReference type="RefSeq" id="WP_074242399.1">
    <property type="nucleotide sequence ID" value="NZ_FSRA01000002.1"/>
</dbReference>